<keyword evidence="3" id="KW-0799">Topoisomerase</keyword>
<name>A0A2X1PUA9_ECOLX</name>
<dbReference type="Proteomes" id="UP000250780">
    <property type="component" value="Unassembled WGS sequence"/>
</dbReference>
<keyword evidence="4 6" id="KW-0238">DNA-binding</keyword>
<comment type="catalytic activity">
    <reaction evidence="1">
        <text>ATP-dependent breakage, passage and rejoining of double-stranded DNA.</text>
        <dbReference type="EC" id="5.6.2.2"/>
    </reaction>
</comment>
<evidence type="ECO:0000313" key="9">
    <source>
        <dbReference type="Proteomes" id="UP000250780"/>
    </source>
</evidence>
<dbReference type="PROSITE" id="PS52040">
    <property type="entry name" value="TOPO_IIA"/>
    <property type="match status" value="1"/>
</dbReference>
<dbReference type="GO" id="GO:0009330">
    <property type="term" value="C:DNA topoisomerase type II (double strand cut, ATP-hydrolyzing) complex"/>
    <property type="evidence" value="ECO:0007669"/>
    <property type="project" value="TreeGrafter"/>
</dbReference>
<dbReference type="PANTHER" id="PTHR43493">
    <property type="entry name" value="DNA GYRASE/TOPOISOMERASE SUBUNIT A"/>
    <property type="match status" value="1"/>
</dbReference>
<dbReference type="Gene3D" id="1.10.268.10">
    <property type="entry name" value="Topoisomerase, domain 3"/>
    <property type="match status" value="1"/>
</dbReference>
<dbReference type="GO" id="GO:0005737">
    <property type="term" value="C:cytoplasm"/>
    <property type="evidence" value="ECO:0007669"/>
    <property type="project" value="TreeGrafter"/>
</dbReference>
<organism evidence="8 9">
    <name type="scientific">Escherichia coli</name>
    <dbReference type="NCBI Taxonomy" id="562"/>
    <lineage>
        <taxon>Bacteria</taxon>
        <taxon>Pseudomonadati</taxon>
        <taxon>Pseudomonadota</taxon>
        <taxon>Gammaproteobacteria</taxon>
        <taxon>Enterobacterales</taxon>
        <taxon>Enterobacteriaceae</taxon>
        <taxon>Escherichia</taxon>
    </lineage>
</organism>
<dbReference type="Gene3D" id="3.90.199.10">
    <property type="entry name" value="Topoisomerase II, domain 5"/>
    <property type="match status" value="1"/>
</dbReference>
<evidence type="ECO:0000259" key="7">
    <source>
        <dbReference type="PROSITE" id="PS52040"/>
    </source>
</evidence>
<comment type="caution">
    <text evidence="6">Lacks conserved residue(s) required for the propagation of feature annotation.</text>
</comment>
<evidence type="ECO:0000256" key="2">
    <source>
        <dbReference type="ARBA" id="ARBA00008263"/>
    </source>
</evidence>
<accession>A0A2X1PUA9</accession>
<keyword evidence="5 8" id="KW-0413">Isomerase</keyword>
<dbReference type="SUPFAM" id="SSF56719">
    <property type="entry name" value="Type II DNA topoisomerase"/>
    <property type="match status" value="1"/>
</dbReference>
<dbReference type="EC" id="5.99.1.3" evidence="8"/>
<gene>
    <name evidence="8" type="primary">gyrA_3</name>
    <name evidence="8" type="ORF">NCTC9073_01623</name>
</gene>
<proteinExistence type="inferred from homology"/>
<dbReference type="Pfam" id="PF00521">
    <property type="entry name" value="DNA_topoisoIV"/>
    <property type="match status" value="1"/>
</dbReference>
<comment type="similarity">
    <text evidence="2">Belongs to the type II topoisomerase GyrA/ParC subunit family.</text>
</comment>
<dbReference type="InterPro" id="IPR013760">
    <property type="entry name" value="Topo_IIA-like_dom_sf"/>
</dbReference>
<dbReference type="GO" id="GO:0003918">
    <property type="term" value="F:DNA topoisomerase type II (double strand cut, ATP-hydrolyzing) activity"/>
    <property type="evidence" value="ECO:0007669"/>
    <property type="project" value="UniProtKB-EC"/>
</dbReference>
<sequence>MRSGEVVLNNLYSQTQLQVSFGINMVALHHGQPKIMNLKDIIAAFVRHRREVVTRRTIFELRKARDRAHILEALAVALANIDPIIELIRHAPTPAEAKTALVLIRGSWATLPRCSNVLATMLRVRNGWSQSSACVMVCTT</sequence>
<dbReference type="Gene3D" id="3.30.1360.40">
    <property type="match status" value="1"/>
</dbReference>
<dbReference type="InterPro" id="IPR050220">
    <property type="entry name" value="Type_II_DNA_Topoisomerases"/>
</dbReference>
<evidence type="ECO:0000256" key="3">
    <source>
        <dbReference type="ARBA" id="ARBA00023029"/>
    </source>
</evidence>
<feature type="domain" description="Topo IIA-type catalytic" evidence="7">
    <location>
        <begin position="1"/>
        <end position="140"/>
    </location>
</feature>
<evidence type="ECO:0000256" key="1">
    <source>
        <dbReference type="ARBA" id="ARBA00000185"/>
    </source>
</evidence>
<dbReference type="GO" id="GO:0005524">
    <property type="term" value="F:ATP binding"/>
    <property type="evidence" value="ECO:0007669"/>
    <property type="project" value="InterPro"/>
</dbReference>
<dbReference type="PANTHER" id="PTHR43493:SF5">
    <property type="entry name" value="DNA GYRASE SUBUNIT A, CHLOROPLASTIC_MITOCHONDRIAL"/>
    <property type="match status" value="1"/>
</dbReference>
<evidence type="ECO:0000256" key="4">
    <source>
        <dbReference type="ARBA" id="ARBA00023125"/>
    </source>
</evidence>
<dbReference type="EMBL" id="UASD01000007">
    <property type="protein sequence ID" value="SPX10328.1"/>
    <property type="molecule type" value="Genomic_DNA"/>
</dbReference>
<evidence type="ECO:0000256" key="5">
    <source>
        <dbReference type="ARBA" id="ARBA00023235"/>
    </source>
</evidence>
<dbReference type="InterPro" id="IPR013758">
    <property type="entry name" value="Topo_IIA_A/C_ab"/>
</dbReference>
<dbReference type="InterPro" id="IPR013757">
    <property type="entry name" value="Topo_IIA_A_a_sf"/>
</dbReference>
<dbReference type="AlphaFoldDB" id="A0A2X1PUA9"/>
<evidence type="ECO:0000256" key="6">
    <source>
        <dbReference type="PROSITE-ProRule" id="PRU01384"/>
    </source>
</evidence>
<evidence type="ECO:0000313" key="8">
    <source>
        <dbReference type="EMBL" id="SPX10328.1"/>
    </source>
</evidence>
<protein>
    <submittedName>
        <fullName evidence="8">DNA gyrase subunit A</fullName>
        <ecNumber evidence="8">5.99.1.3</ecNumber>
    </submittedName>
</protein>
<dbReference type="InterPro" id="IPR002205">
    <property type="entry name" value="Topo_IIA_dom_A"/>
</dbReference>
<dbReference type="GO" id="GO:0003677">
    <property type="term" value="F:DNA binding"/>
    <property type="evidence" value="ECO:0007669"/>
    <property type="project" value="UniProtKB-UniRule"/>
</dbReference>
<dbReference type="GO" id="GO:0006265">
    <property type="term" value="P:DNA topological change"/>
    <property type="evidence" value="ECO:0007669"/>
    <property type="project" value="InterPro"/>
</dbReference>
<reference evidence="8 9" key="1">
    <citation type="submission" date="2018-06" db="EMBL/GenBank/DDBJ databases">
        <authorList>
            <consortium name="Pathogen Informatics"/>
            <person name="Doyle S."/>
        </authorList>
    </citation>
    <scope>NUCLEOTIDE SEQUENCE [LARGE SCALE GENOMIC DNA]</scope>
    <source>
        <strain evidence="8 9">NCTC9073</strain>
    </source>
</reference>